<feature type="domain" description="Acyl-CoA oxidase/dehydrogenase middle" evidence="7">
    <location>
        <begin position="172"/>
        <end position="268"/>
    </location>
</feature>
<evidence type="ECO:0000256" key="4">
    <source>
        <dbReference type="ARBA" id="ARBA00022827"/>
    </source>
</evidence>
<evidence type="ECO:0000259" key="9">
    <source>
        <dbReference type="Pfam" id="PF12186"/>
    </source>
</evidence>
<comment type="similarity">
    <text evidence="2 5">Belongs to the acyl-CoA dehydrogenase family.</text>
</comment>
<dbReference type="InterPro" id="IPR036250">
    <property type="entry name" value="AcylCo_DH-like_C"/>
</dbReference>
<dbReference type="Proteomes" id="UP000018901">
    <property type="component" value="Chromosome"/>
</dbReference>
<dbReference type="Pfam" id="PF02770">
    <property type="entry name" value="Acyl-CoA_dh_M"/>
    <property type="match status" value="1"/>
</dbReference>
<evidence type="ECO:0000259" key="6">
    <source>
        <dbReference type="Pfam" id="PF00441"/>
    </source>
</evidence>
<evidence type="ECO:0000259" key="7">
    <source>
        <dbReference type="Pfam" id="PF02770"/>
    </source>
</evidence>
<dbReference type="Pfam" id="PF12186">
    <property type="entry name" value="AcylCoA_dehyd_C"/>
    <property type="match status" value="1"/>
</dbReference>
<dbReference type="SUPFAM" id="SSF56645">
    <property type="entry name" value="Acyl-CoA dehydrogenase NM domain-like"/>
    <property type="match status" value="1"/>
</dbReference>
<dbReference type="SUPFAM" id="SSF158494">
    <property type="entry name" value="PG0775 C-terminal domain-like"/>
    <property type="match status" value="1"/>
</dbReference>
<keyword evidence="5" id="KW-0560">Oxidoreductase</keyword>
<feature type="domain" description="Acyl-CoA dehydrogenase/oxidase C-terminal" evidence="6">
    <location>
        <begin position="283"/>
        <end position="444"/>
    </location>
</feature>
<gene>
    <name evidence="10" type="ORF">BARVI_02450</name>
</gene>
<dbReference type="InterPro" id="IPR009075">
    <property type="entry name" value="AcylCo_DH/oxidase_C"/>
</dbReference>
<name>W0EM15_9BACT</name>
<reference evidence="10 11" key="1">
    <citation type="submission" date="2013-12" db="EMBL/GenBank/DDBJ databases">
        <authorList>
            <consortium name="DOE Joint Genome Institute"/>
            <person name="Eisen J."/>
            <person name="Huntemann M."/>
            <person name="Han J."/>
            <person name="Chen A."/>
            <person name="Kyrpides N."/>
            <person name="Mavromatis K."/>
            <person name="Markowitz V."/>
            <person name="Palaniappan K."/>
            <person name="Ivanova N."/>
            <person name="Schaumberg A."/>
            <person name="Pati A."/>
            <person name="Liolios K."/>
            <person name="Nordberg H.P."/>
            <person name="Cantor M.N."/>
            <person name="Hua S.X."/>
            <person name="Woyke T."/>
        </authorList>
    </citation>
    <scope>NUCLEOTIDE SEQUENCE [LARGE SCALE GENOMIC DNA]</scope>
    <source>
        <strain evidence="11">DSM 18177</strain>
    </source>
</reference>
<evidence type="ECO:0000256" key="2">
    <source>
        <dbReference type="ARBA" id="ARBA00009347"/>
    </source>
</evidence>
<comment type="cofactor">
    <cofactor evidence="1 5">
        <name>FAD</name>
        <dbReference type="ChEBI" id="CHEBI:57692"/>
    </cofactor>
</comment>
<dbReference type="KEGG" id="bvs:BARVI_02450"/>
<evidence type="ECO:0000256" key="5">
    <source>
        <dbReference type="RuleBase" id="RU362125"/>
    </source>
</evidence>
<dbReference type="InterPro" id="IPR013786">
    <property type="entry name" value="AcylCoA_DH/ox_N"/>
</dbReference>
<dbReference type="Gene3D" id="2.40.110.10">
    <property type="entry name" value="Butyryl-CoA Dehydrogenase, subunit A, domain 2"/>
    <property type="match status" value="1"/>
</dbReference>
<keyword evidence="3 5" id="KW-0285">Flavoprotein</keyword>
<evidence type="ECO:0000259" key="8">
    <source>
        <dbReference type="Pfam" id="PF02771"/>
    </source>
</evidence>
<dbReference type="SUPFAM" id="SSF47203">
    <property type="entry name" value="Acyl-CoA dehydrogenase C-terminal domain-like"/>
    <property type="match status" value="1"/>
</dbReference>
<dbReference type="GO" id="GO:0003995">
    <property type="term" value="F:acyl-CoA dehydrogenase activity"/>
    <property type="evidence" value="ECO:0007669"/>
    <property type="project" value="InterPro"/>
</dbReference>
<keyword evidence="4 5" id="KW-0274">FAD</keyword>
<dbReference type="InterPro" id="IPR009100">
    <property type="entry name" value="AcylCoA_DH/oxidase_NM_dom_sf"/>
</dbReference>
<dbReference type="InterPro" id="IPR006089">
    <property type="entry name" value="Acyl-CoA_DH_CS"/>
</dbReference>
<dbReference type="PANTHER" id="PTHR42803">
    <property type="entry name" value="ACYL-COA DEHYDROGENASE"/>
    <property type="match status" value="1"/>
</dbReference>
<dbReference type="InterPro" id="IPR036797">
    <property type="entry name" value="Acyl-CoA_dehydrogenase_C_sf"/>
</dbReference>
<keyword evidence="11" id="KW-1185">Reference proteome</keyword>
<dbReference type="InterPro" id="IPR046373">
    <property type="entry name" value="Acyl-CoA_Oxase/DH_mid-dom_sf"/>
</dbReference>
<accession>W0EM15</accession>
<organism evidence="10 11">
    <name type="scientific">Barnesiella viscericola DSM 18177</name>
    <dbReference type="NCBI Taxonomy" id="880074"/>
    <lineage>
        <taxon>Bacteria</taxon>
        <taxon>Pseudomonadati</taxon>
        <taxon>Bacteroidota</taxon>
        <taxon>Bacteroidia</taxon>
        <taxon>Bacteroidales</taxon>
        <taxon>Barnesiellaceae</taxon>
        <taxon>Barnesiella</taxon>
    </lineage>
</organism>
<evidence type="ECO:0000313" key="10">
    <source>
        <dbReference type="EMBL" id="AHF11890.1"/>
    </source>
</evidence>
<dbReference type="InterPro" id="IPR020964">
    <property type="entry name" value="Acyl-CoA_dehydrogenase_C"/>
</dbReference>
<dbReference type="InterPro" id="IPR052166">
    <property type="entry name" value="Diverse_Acyl-CoA_DH"/>
</dbReference>
<proteinExistence type="inferred from homology"/>
<dbReference type="PATRIC" id="fig|880074.11.peg.513"/>
<dbReference type="GeneID" id="90528318"/>
<dbReference type="OrthoDB" id="9802867at2"/>
<dbReference type="RefSeq" id="WP_025277692.1">
    <property type="nucleotide sequence ID" value="NZ_CP007034.1"/>
</dbReference>
<feature type="domain" description="Acyl-CoA dehydrogenase/oxidase N-terminal" evidence="8">
    <location>
        <begin position="93"/>
        <end position="169"/>
    </location>
</feature>
<dbReference type="Pfam" id="PF02771">
    <property type="entry name" value="Acyl-CoA_dh_N"/>
    <property type="match status" value="1"/>
</dbReference>
<dbReference type="Gene3D" id="1.20.140.10">
    <property type="entry name" value="Butyryl-CoA Dehydrogenase, subunit A, domain 3"/>
    <property type="match status" value="1"/>
</dbReference>
<dbReference type="AlphaFoldDB" id="W0EM15"/>
<dbReference type="HOGENOM" id="CLU_018204_12_2_10"/>
<dbReference type="PROSITE" id="PS00073">
    <property type="entry name" value="ACYL_COA_DH_2"/>
    <property type="match status" value="1"/>
</dbReference>
<dbReference type="EMBL" id="CP007034">
    <property type="protein sequence ID" value="AHF11890.1"/>
    <property type="molecule type" value="Genomic_DNA"/>
</dbReference>
<protein>
    <submittedName>
        <fullName evidence="10">Acyl-CoA dehydrogenase</fullName>
    </submittedName>
</protein>
<dbReference type="Pfam" id="PF00441">
    <property type="entry name" value="Acyl-CoA_dh_1"/>
    <property type="match status" value="1"/>
</dbReference>
<dbReference type="PANTHER" id="PTHR42803:SF1">
    <property type="entry name" value="BROAD-SPECIFICITY LINEAR ACYL-COA DEHYDROGENASE FADE5"/>
    <property type="match status" value="1"/>
</dbReference>
<feature type="domain" description="Acyl-CoA dehydrogenase C-terminal" evidence="9">
    <location>
        <begin position="452"/>
        <end position="560"/>
    </location>
</feature>
<evidence type="ECO:0000256" key="3">
    <source>
        <dbReference type="ARBA" id="ARBA00022630"/>
    </source>
</evidence>
<dbReference type="STRING" id="880074.BARVI_02450"/>
<dbReference type="InterPro" id="IPR037069">
    <property type="entry name" value="AcylCoA_DH/ox_N_sf"/>
</dbReference>
<dbReference type="Gene3D" id="1.10.540.10">
    <property type="entry name" value="Acyl-CoA dehydrogenase/oxidase, N-terminal domain"/>
    <property type="match status" value="1"/>
</dbReference>
<evidence type="ECO:0000313" key="11">
    <source>
        <dbReference type="Proteomes" id="UP000018901"/>
    </source>
</evidence>
<dbReference type="eggNOG" id="COG1960">
    <property type="taxonomic scope" value="Bacteria"/>
</dbReference>
<dbReference type="Gene3D" id="1.20.120.470">
    <property type="entry name" value="Acyl-CoA dehydrogenase, C-terminal domain"/>
    <property type="match status" value="1"/>
</dbReference>
<evidence type="ECO:0000256" key="1">
    <source>
        <dbReference type="ARBA" id="ARBA00001974"/>
    </source>
</evidence>
<dbReference type="GO" id="GO:0050660">
    <property type="term" value="F:flavin adenine dinucleotide binding"/>
    <property type="evidence" value="ECO:0007669"/>
    <property type="project" value="InterPro"/>
</dbReference>
<dbReference type="InterPro" id="IPR006091">
    <property type="entry name" value="Acyl-CoA_Oxase/DH_mid-dom"/>
</dbReference>
<sequence length="567" mass="63500">MANFFLDNSDLKHHLHHPLMEKLVALRERNYSDAEKYDYAPFNFEDAMDSYEKVLEIAGEISGEIVAANAEDVDHEGPHVVDGHVVYAQGTQKNLDALVKAGLMGISMPRRYNGLNFSLVPYIMAADMVSRADAGFVNIWGLQDCAETIYEFASEEQKQKYLPRVCAGETMAMDLTEPDAGSDLQAVMLKATYSEADGCWYLNGVKRFITNGDGHIALVLARSEEGTKDGRGLSMFIYDRNSGGVTVRRIENKMGIKGSPTCELVFKNAKAELCGSRKLGLIKYVMALMNGARLGIAAQSVGVSEAAYREAIAYARDRKQFGKAIIEFPAVYEMISLMKAKLDASRSLLYETTRFVDLYKTYEDIAKERSLEPEERAEMKAYQKLADAFTPLAKGMSSEFCNQNAYDCVQVHGGSGFMKDYACERIYRDARITSIYEGTTQLQVVAAIRHVTTGTFLHQIEAYEAATIAPELEPLRDRLKAMKEAYVKAVESVTETKDNEYIDFQARRMVEMAGHIIMGHLLLADTTRNESFRHSAEVYINFGEAEVAKHAAFIAHFKPEMMADYRK</sequence>